<organism evidence="2 3">
    <name type="scientific">Virgisporangium ochraceum</name>
    <dbReference type="NCBI Taxonomy" id="65505"/>
    <lineage>
        <taxon>Bacteria</taxon>
        <taxon>Bacillati</taxon>
        <taxon>Actinomycetota</taxon>
        <taxon>Actinomycetes</taxon>
        <taxon>Micromonosporales</taxon>
        <taxon>Micromonosporaceae</taxon>
        <taxon>Virgisporangium</taxon>
    </lineage>
</organism>
<protein>
    <submittedName>
        <fullName evidence="2">Uncharacterized protein</fullName>
    </submittedName>
</protein>
<keyword evidence="3" id="KW-1185">Reference proteome</keyword>
<evidence type="ECO:0000313" key="2">
    <source>
        <dbReference type="EMBL" id="GIJ73326.1"/>
    </source>
</evidence>
<dbReference type="EMBL" id="BOPH01000113">
    <property type="protein sequence ID" value="GIJ73326.1"/>
    <property type="molecule type" value="Genomic_DNA"/>
</dbReference>
<evidence type="ECO:0000256" key="1">
    <source>
        <dbReference type="SAM" id="MobiDB-lite"/>
    </source>
</evidence>
<accession>A0A8J4A5R9</accession>
<gene>
    <name evidence="2" type="ORF">Voc01_082430</name>
</gene>
<reference evidence="2" key="1">
    <citation type="submission" date="2021-01" db="EMBL/GenBank/DDBJ databases">
        <title>Whole genome shotgun sequence of Virgisporangium ochraceum NBRC 16418.</title>
        <authorList>
            <person name="Komaki H."/>
            <person name="Tamura T."/>
        </authorList>
    </citation>
    <scope>NUCLEOTIDE SEQUENCE</scope>
    <source>
        <strain evidence="2">NBRC 16418</strain>
    </source>
</reference>
<name>A0A8J4A5R9_9ACTN</name>
<dbReference type="Proteomes" id="UP000635606">
    <property type="component" value="Unassembled WGS sequence"/>
</dbReference>
<feature type="region of interest" description="Disordered" evidence="1">
    <location>
        <begin position="33"/>
        <end position="60"/>
    </location>
</feature>
<evidence type="ECO:0000313" key="3">
    <source>
        <dbReference type="Proteomes" id="UP000635606"/>
    </source>
</evidence>
<sequence length="60" mass="6422">MVGDYMGVNDAGTERYDSRSMPDYADIVADRTLGDQGGVGHVNDVNQERPPALTPRNGAV</sequence>
<proteinExistence type="predicted"/>
<comment type="caution">
    <text evidence="2">The sequence shown here is derived from an EMBL/GenBank/DDBJ whole genome shotgun (WGS) entry which is preliminary data.</text>
</comment>
<dbReference type="AlphaFoldDB" id="A0A8J4A5R9"/>